<dbReference type="PANTHER" id="PTHR30387:SF2">
    <property type="entry name" value="MANNONATE DEHYDRATASE"/>
    <property type="match status" value="1"/>
</dbReference>
<dbReference type="InterPro" id="IPR004628">
    <property type="entry name" value="Man_deHydtase"/>
</dbReference>
<dbReference type="GO" id="GO:0008198">
    <property type="term" value="F:ferrous iron binding"/>
    <property type="evidence" value="ECO:0007669"/>
    <property type="project" value="TreeGrafter"/>
</dbReference>
<evidence type="ECO:0000256" key="4">
    <source>
        <dbReference type="ARBA" id="ARBA00007389"/>
    </source>
</evidence>
<evidence type="ECO:0000256" key="3">
    <source>
        <dbReference type="ARBA" id="ARBA00004892"/>
    </source>
</evidence>
<keyword evidence="11" id="KW-1185">Reference proteome</keyword>
<evidence type="ECO:0000256" key="8">
    <source>
        <dbReference type="ARBA" id="ARBA00023239"/>
    </source>
</evidence>
<proteinExistence type="inferred from homology"/>
<dbReference type="Pfam" id="PF03786">
    <property type="entry name" value="UxuA"/>
    <property type="match status" value="1"/>
</dbReference>
<comment type="similarity">
    <text evidence="4 9">Belongs to the mannonate dehydratase family.</text>
</comment>
<keyword evidence="6 9" id="KW-0408">Iron</keyword>
<dbReference type="HAMAP" id="MF_00106">
    <property type="entry name" value="UxuA"/>
    <property type="match status" value="1"/>
</dbReference>
<evidence type="ECO:0000256" key="9">
    <source>
        <dbReference type="HAMAP-Rule" id="MF_00106"/>
    </source>
</evidence>
<evidence type="ECO:0000256" key="6">
    <source>
        <dbReference type="ARBA" id="ARBA00023004"/>
    </source>
</evidence>
<dbReference type="AlphaFoldDB" id="A0A941AXN4"/>
<dbReference type="PANTHER" id="PTHR30387">
    <property type="entry name" value="MANNONATE DEHYDRATASE"/>
    <property type="match status" value="1"/>
</dbReference>
<evidence type="ECO:0000313" key="11">
    <source>
        <dbReference type="Proteomes" id="UP000675047"/>
    </source>
</evidence>
<comment type="function">
    <text evidence="2 9">Catalyzes the dehydration of D-mannonate.</text>
</comment>
<evidence type="ECO:0000256" key="7">
    <source>
        <dbReference type="ARBA" id="ARBA00023211"/>
    </source>
</evidence>
<keyword evidence="7 9" id="KW-0464">Manganese</keyword>
<evidence type="ECO:0000313" key="10">
    <source>
        <dbReference type="EMBL" id="MBP4136782.1"/>
    </source>
</evidence>
<comment type="pathway">
    <text evidence="3 9">Carbohydrate metabolism; pentose and glucuronate interconversion.</text>
</comment>
<dbReference type="GO" id="GO:0008927">
    <property type="term" value="F:mannonate dehydratase activity"/>
    <property type="evidence" value="ECO:0007669"/>
    <property type="project" value="UniProtKB-UniRule"/>
</dbReference>
<name>A0A941AXN4_9FLAO</name>
<comment type="cofactor">
    <cofactor evidence="9">
        <name>Fe(2+)</name>
        <dbReference type="ChEBI" id="CHEBI:29033"/>
    </cofactor>
    <cofactor evidence="9">
        <name>Mn(2+)</name>
        <dbReference type="ChEBI" id="CHEBI:29035"/>
    </cofactor>
</comment>
<sequence>MQQTMRWFGPQDKVSLLDIKQAGATGIVTALHQIPVGEVWRVEDIIERQQIIKNAGMQWVVVESLPVHEEIKRASGNYLQYIENYKISIKNLADCGIKTITYNFMPILDWVRTDHSFINQDGSKALLYNKDAFTYFDLYLLKRPNAETDYSETDKNNALQFGSKLSEEEKAVLFKNVLLGLPGSKINFTTEQILTLLDNYADIDNERLRKNLIYFLSEVAPIAEKYQVKLAIHPDDPPFSVLGLPRIVSTENDIKSIFEAVPLNANGLCYCTGSLGANPKNNLEKIIDDYGDRIHFLHLRNTIRENENVFRESEHLNGDAKMAAIVEKIVLMMNQRNVSLPMRPDHGFLHSIEEGEDQYPGYSLVGRLKGLAELRGLEMGIVYKLAQ</sequence>
<evidence type="ECO:0000256" key="5">
    <source>
        <dbReference type="ARBA" id="ARBA00012927"/>
    </source>
</evidence>
<dbReference type="InterPro" id="IPR036237">
    <property type="entry name" value="Xyl_isomerase-like_sf"/>
</dbReference>
<dbReference type="EC" id="4.2.1.8" evidence="5 9"/>
<accession>A0A941AXN4</accession>
<gene>
    <name evidence="9 10" type="primary">uxuA</name>
    <name evidence="10" type="ORF">J3495_01660</name>
</gene>
<dbReference type="SUPFAM" id="SSF51658">
    <property type="entry name" value="Xylose isomerase-like"/>
    <property type="match status" value="1"/>
</dbReference>
<dbReference type="PIRSF" id="PIRSF016049">
    <property type="entry name" value="Man_dehyd"/>
    <property type="match status" value="1"/>
</dbReference>
<keyword evidence="8 9" id="KW-0456">Lyase</keyword>
<dbReference type="NCBIfam" id="NF003027">
    <property type="entry name" value="PRK03906.1"/>
    <property type="match status" value="1"/>
</dbReference>
<comment type="caution">
    <text evidence="10">The sequence shown here is derived from an EMBL/GenBank/DDBJ whole genome shotgun (WGS) entry which is preliminary data.</text>
</comment>
<evidence type="ECO:0000256" key="2">
    <source>
        <dbReference type="ARBA" id="ARBA00002713"/>
    </source>
</evidence>
<dbReference type="NCBIfam" id="TIGR00695">
    <property type="entry name" value="uxuA"/>
    <property type="match status" value="1"/>
</dbReference>
<protein>
    <recommendedName>
        <fullName evidence="5 9">Mannonate dehydratase</fullName>
        <ecNumber evidence="5 9">4.2.1.8</ecNumber>
    </recommendedName>
    <alternativeName>
        <fullName evidence="9">D-mannonate hydro-lyase</fullName>
    </alternativeName>
</protein>
<dbReference type="GO" id="GO:0030145">
    <property type="term" value="F:manganese ion binding"/>
    <property type="evidence" value="ECO:0007669"/>
    <property type="project" value="TreeGrafter"/>
</dbReference>
<dbReference type="Proteomes" id="UP000675047">
    <property type="component" value="Unassembled WGS sequence"/>
</dbReference>
<dbReference type="GO" id="GO:0042840">
    <property type="term" value="P:D-glucuronate catabolic process"/>
    <property type="evidence" value="ECO:0007669"/>
    <property type="project" value="TreeGrafter"/>
</dbReference>
<organism evidence="10 11">
    <name type="scientific">Flavobacterium geliluteum</name>
    <dbReference type="NCBI Taxonomy" id="2816120"/>
    <lineage>
        <taxon>Bacteria</taxon>
        <taxon>Pseudomonadati</taxon>
        <taxon>Bacteroidota</taxon>
        <taxon>Flavobacteriia</taxon>
        <taxon>Flavobacteriales</taxon>
        <taxon>Flavobacteriaceae</taxon>
        <taxon>Flavobacterium</taxon>
    </lineage>
</organism>
<dbReference type="EMBL" id="JAGFBV010000002">
    <property type="protein sequence ID" value="MBP4136782.1"/>
    <property type="molecule type" value="Genomic_DNA"/>
</dbReference>
<reference evidence="10 11" key="1">
    <citation type="submission" date="2021-03" db="EMBL/GenBank/DDBJ databases">
        <title>Flavobacterium Flabelliformis Sp. Nov. And Flavobacterium Geliluteum Sp. Nov., Two Novel Multidrug Resistant Psychrophilic Species Isolated From Antarctica.</title>
        <authorList>
            <person name="Kralova S."/>
            <person name="Busse H.J."/>
            <person name="Bezdicek M."/>
            <person name="Nykrynova M."/>
            <person name="Kroupova E."/>
            <person name="Krsek D."/>
            <person name="Sedlacek I."/>
        </authorList>
    </citation>
    <scope>NUCLEOTIDE SEQUENCE [LARGE SCALE GENOMIC DNA]</scope>
    <source>
        <strain evidence="10 11">P7388</strain>
    </source>
</reference>
<comment type="catalytic activity">
    <reaction evidence="1 9">
        <text>D-mannonate = 2-dehydro-3-deoxy-D-gluconate + H2O</text>
        <dbReference type="Rhea" id="RHEA:20097"/>
        <dbReference type="ChEBI" id="CHEBI:15377"/>
        <dbReference type="ChEBI" id="CHEBI:17767"/>
        <dbReference type="ChEBI" id="CHEBI:57990"/>
        <dbReference type="EC" id="4.2.1.8"/>
    </reaction>
</comment>
<dbReference type="Gene3D" id="3.20.20.150">
    <property type="entry name" value="Divalent-metal-dependent TIM barrel enzymes"/>
    <property type="match status" value="1"/>
</dbReference>
<evidence type="ECO:0000256" key="1">
    <source>
        <dbReference type="ARBA" id="ARBA00001794"/>
    </source>
</evidence>